<dbReference type="EMBL" id="CP116394">
    <property type="protein sequence ID" value="WCE46881.1"/>
    <property type="molecule type" value="Genomic_DNA"/>
</dbReference>
<organism evidence="1 2">
    <name type="scientific">Winkia neuii subsp. anitrata</name>
    <dbReference type="NCBI Taxonomy" id="29318"/>
    <lineage>
        <taxon>Bacteria</taxon>
        <taxon>Bacillati</taxon>
        <taxon>Actinomycetota</taxon>
        <taxon>Actinomycetes</taxon>
        <taxon>Actinomycetales</taxon>
        <taxon>Actinomycetaceae</taxon>
        <taxon>Winkia</taxon>
    </lineage>
</organism>
<protein>
    <submittedName>
        <fullName evidence="1">Helix-turn-helix domain-containing protein</fullName>
    </submittedName>
</protein>
<evidence type="ECO:0000313" key="1">
    <source>
        <dbReference type="EMBL" id="WCE46881.1"/>
    </source>
</evidence>
<dbReference type="RefSeq" id="WP_004806167.1">
    <property type="nucleotide sequence ID" value="NZ_CP116394.1"/>
</dbReference>
<proteinExistence type="predicted"/>
<dbReference type="KEGG" id="wne:PIG85_04315"/>
<accession>A0AB38XS56</accession>
<sequence>MPSSKDKIAALLSKSPREDELAQEVLRLVRSLVNTPLRLTELVGPCCTTPELVAWLGISRQGIHKAATENRLVAVQLGRTWYYPTWQMRPDRALDKNIGKIHALLRQKMGPVEAACWWASGETPPKQAIFSGDTHKLMAQARKASSHGEPEVMP</sequence>
<dbReference type="AlphaFoldDB" id="A0AB38XS56"/>
<evidence type="ECO:0000313" key="2">
    <source>
        <dbReference type="Proteomes" id="UP001211044"/>
    </source>
</evidence>
<gene>
    <name evidence="1" type="ORF">PIG85_04315</name>
</gene>
<dbReference type="Proteomes" id="UP001211044">
    <property type="component" value="Chromosome"/>
</dbReference>
<reference evidence="1" key="1">
    <citation type="submission" date="2023-01" db="EMBL/GenBank/DDBJ databases">
        <title>Comparative Genomic Analysis of the Clinically-Derived Winkia Strain NY0527 Provides Evidence into the Taxonomic Reassignment of Winkia neuii and Characterizes Their Virulence Traits.</title>
        <authorList>
            <person name="Cai X."/>
            <person name="Peng Y."/>
            <person name="Li M."/>
            <person name="Qiu Y."/>
            <person name="Wang Y."/>
            <person name="Xu L."/>
            <person name="Hou Q."/>
        </authorList>
    </citation>
    <scope>NUCLEOTIDE SEQUENCE</scope>
    <source>
        <strain evidence="1">NY0527</strain>
    </source>
</reference>
<name>A0AB38XS56_9ACTO</name>